<name>A0ABV5PSD2_9ACTN</name>
<reference evidence="6 7" key="1">
    <citation type="submission" date="2024-09" db="EMBL/GenBank/DDBJ databases">
        <authorList>
            <person name="Sun Q."/>
            <person name="Mori K."/>
        </authorList>
    </citation>
    <scope>NUCLEOTIDE SEQUENCE [LARGE SCALE GENOMIC DNA]</scope>
    <source>
        <strain evidence="6 7">JCM 3323</strain>
    </source>
</reference>
<dbReference type="EC" id="3.1.1.-" evidence="3"/>
<evidence type="ECO:0000256" key="1">
    <source>
        <dbReference type="ARBA" id="ARBA00005964"/>
    </source>
</evidence>
<organism evidence="6 7">
    <name type="scientific">Nonomuraea roseola</name>
    <dbReference type="NCBI Taxonomy" id="46179"/>
    <lineage>
        <taxon>Bacteria</taxon>
        <taxon>Bacillati</taxon>
        <taxon>Actinomycetota</taxon>
        <taxon>Actinomycetes</taxon>
        <taxon>Streptosporangiales</taxon>
        <taxon>Streptosporangiaceae</taxon>
        <taxon>Nonomuraea</taxon>
    </lineage>
</organism>
<evidence type="ECO:0000313" key="7">
    <source>
        <dbReference type="Proteomes" id="UP001589646"/>
    </source>
</evidence>
<evidence type="ECO:0000256" key="4">
    <source>
        <dbReference type="SAM" id="MobiDB-lite"/>
    </source>
</evidence>
<comment type="similarity">
    <text evidence="1 3">Belongs to the type-B carboxylesterase/lipase family.</text>
</comment>
<dbReference type="InterPro" id="IPR019826">
    <property type="entry name" value="Carboxylesterase_B_AS"/>
</dbReference>
<proteinExistence type="inferred from homology"/>
<dbReference type="InterPro" id="IPR050309">
    <property type="entry name" value="Type-B_Carboxylest/Lipase"/>
</dbReference>
<evidence type="ECO:0000256" key="2">
    <source>
        <dbReference type="ARBA" id="ARBA00022801"/>
    </source>
</evidence>
<evidence type="ECO:0000256" key="3">
    <source>
        <dbReference type="RuleBase" id="RU361235"/>
    </source>
</evidence>
<dbReference type="PROSITE" id="PS00122">
    <property type="entry name" value="CARBOXYLESTERASE_B_1"/>
    <property type="match status" value="1"/>
</dbReference>
<accession>A0ABV5PSD2</accession>
<feature type="region of interest" description="Disordered" evidence="4">
    <location>
        <begin position="36"/>
        <end position="58"/>
    </location>
</feature>
<evidence type="ECO:0000259" key="5">
    <source>
        <dbReference type="Pfam" id="PF00135"/>
    </source>
</evidence>
<keyword evidence="7" id="KW-1185">Reference proteome</keyword>
<dbReference type="Gene3D" id="3.40.50.1820">
    <property type="entry name" value="alpha/beta hydrolase"/>
    <property type="match status" value="1"/>
</dbReference>
<dbReference type="Proteomes" id="UP001589646">
    <property type="component" value="Unassembled WGS sequence"/>
</dbReference>
<dbReference type="RefSeq" id="WP_346122714.1">
    <property type="nucleotide sequence ID" value="NZ_BAAAXC010000014.1"/>
</dbReference>
<gene>
    <name evidence="6" type="ORF">ACFFRN_05100</name>
</gene>
<dbReference type="SUPFAM" id="SSF53474">
    <property type="entry name" value="alpha/beta-Hydrolases"/>
    <property type="match status" value="1"/>
</dbReference>
<dbReference type="InterPro" id="IPR029058">
    <property type="entry name" value="AB_hydrolase_fold"/>
</dbReference>
<comment type="caution">
    <text evidence="6">The sequence shown here is derived from an EMBL/GenBank/DDBJ whole genome shotgun (WGS) entry which is preliminary data.</text>
</comment>
<dbReference type="InterPro" id="IPR002018">
    <property type="entry name" value="CarbesteraseB"/>
</dbReference>
<protein>
    <recommendedName>
        <fullName evidence="3">Carboxylic ester hydrolase</fullName>
        <ecNumber evidence="3">3.1.1.-</ecNumber>
    </recommendedName>
</protein>
<keyword evidence="2 3" id="KW-0378">Hydrolase</keyword>
<dbReference type="EMBL" id="JBHMCE010000002">
    <property type="protein sequence ID" value="MFB9525989.1"/>
    <property type="molecule type" value="Genomic_DNA"/>
</dbReference>
<feature type="domain" description="Carboxylesterase type B" evidence="5">
    <location>
        <begin position="3"/>
        <end position="409"/>
    </location>
</feature>
<dbReference type="Pfam" id="PF00135">
    <property type="entry name" value="COesterase"/>
    <property type="match status" value="1"/>
</dbReference>
<dbReference type="PANTHER" id="PTHR11559">
    <property type="entry name" value="CARBOXYLESTERASE"/>
    <property type="match status" value="1"/>
</dbReference>
<sequence>MTLVHVPQGTLRGVAAQGIYFFGSVPYAADPIGPLRFRPPAPPPSWDGERPATAPGPAAPQVPCYGAVGEVFGTVLPQDEACLTLTIRTPDLGAAKLPVLVWLHGGGFVLGSGGEPLYQSGAFARDGVIEVSITHRLGVDGYAVVGPAANLGLRDQLAALAWVRENIHLFGGDPERITLAGHSAGAMAVACLLASPLAQGMVAGAIVQSATAPLAVPLATAARIGRRLADALAIPPDDLLALTAVPRARLLEAQRVVCDDAFESRDVERYGEAAMAGMAFFPVWGDEVLPQEPLAALAAGAARDVPLLAGTTRQETLLMMAHAVGSRTPPPEVGALVLEAVTAEMGRPAPEPQGRSAFELAVELTTEAGFRRPTLAVAEAHAPHAEVFTYLFDGPDPVHGAELRHVFGSGDVHDAWVAFIAKGRPPFSTSTVLRGTP</sequence>
<evidence type="ECO:0000313" key="6">
    <source>
        <dbReference type="EMBL" id="MFB9525989.1"/>
    </source>
</evidence>